<dbReference type="Proteomes" id="UP000289738">
    <property type="component" value="Chromosome B07"/>
</dbReference>
<proteinExistence type="predicted"/>
<dbReference type="EMBL" id="SDMP01000017">
    <property type="protein sequence ID" value="RYQ99293.1"/>
    <property type="molecule type" value="Genomic_DNA"/>
</dbReference>
<reference evidence="1 2" key="1">
    <citation type="submission" date="2019-01" db="EMBL/GenBank/DDBJ databases">
        <title>Sequencing of cultivated peanut Arachis hypogaea provides insights into genome evolution and oil improvement.</title>
        <authorList>
            <person name="Chen X."/>
        </authorList>
    </citation>
    <scope>NUCLEOTIDE SEQUENCE [LARGE SCALE GENOMIC DNA]</scope>
    <source>
        <strain evidence="2">cv. Fuhuasheng</strain>
        <tissue evidence="1">Leaves</tissue>
    </source>
</reference>
<dbReference type="AlphaFoldDB" id="A0A444YBK9"/>
<dbReference type="PANTHER" id="PTHR46033">
    <property type="entry name" value="PROTEIN MAIN-LIKE 2"/>
    <property type="match status" value="1"/>
</dbReference>
<sequence length="235" mass="26496">MVLFNYIVVWSVIHKCGSAKLSNLQNAGYVLSATKKRKSCMQALKHSLRLAEKQLETSKPIPVTYMQTLTERLTAWKLPKRKLRLVAVRSKTQVAFGMFFGCMNATCWKSGDGVNLACVRRCIDTEPCDTQESVERYIRAHILCVLGTVVLPDKSTTSLNSKIQLGVASLAHLYRSLCHASRFNCKEIDGSLILLFVWEWERMPIPIIDVGLPLARLVESLAPAYKIHTEAYFAF</sequence>
<dbReference type="InterPro" id="IPR044824">
    <property type="entry name" value="MAIN-like"/>
</dbReference>
<comment type="caution">
    <text evidence="1">The sequence shown here is derived from an EMBL/GenBank/DDBJ whole genome shotgun (WGS) entry which is preliminary data.</text>
</comment>
<name>A0A444YBK9_ARAHY</name>
<dbReference type="GO" id="GO:0010073">
    <property type="term" value="P:meristem maintenance"/>
    <property type="evidence" value="ECO:0007669"/>
    <property type="project" value="InterPro"/>
</dbReference>
<evidence type="ECO:0000313" key="2">
    <source>
        <dbReference type="Proteomes" id="UP000289738"/>
    </source>
</evidence>
<protein>
    <recommendedName>
        <fullName evidence="3">Aminotransferase-like plant mobile domain-containing protein</fullName>
    </recommendedName>
</protein>
<dbReference type="PANTHER" id="PTHR46033:SF8">
    <property type="entry name" value="PROTEIN MAINTENANCE OF MERISTEMS-LIKE"/>
    <property type="match status" value="1"/>
</dbReference>
<evidence type="ECO:0008006" key="3">
    <source>
        <dbReference type="Google" id="ProtNLM"/>
    </source>
</evidence>
<organism evidence="1 2">
    <name type="scientific">Arachis hypogaea</name>
    <name type="common">Peanut</name>
    <dbReference type="NCBI Taxonomy" id="3818"/>
    <lineage>
        <taxon>Eukaryota</taxon>
        <taxon>Viridiplantae</taxon>
        <taxon>Streptophyta</taxon>
        <taxon>Embryophyta</taxon>
        <taxon>Tracheophyta</taxon>
        <taxon>Spermatophyta</taxon>
        <taxon>Magnoliopsida</taxon>
        <taxon>eudicotyledons</taxon>
        <taxon>Gunneridae</taxon>
        <taxon>Pentapetalae</taxon>
        <taxon>rosids</taxon>
        <taxon>fabids</taxon>
        <taxon>Fabales</taxon>
        <taxon>Fabaceae</taxon>
        <taxon>Papilionoideae</taxon>
        <taxon>50 kb inversion clade</taxon>
        <taxon>dalbergioids sensu lato</taxon>
        <taxon>Dalbergieae</taxon>
        <taxon>Pterocarpus clade</taxon>
        <taxon>Arachis</taxon>
    </lineage>
</organism>
<evidence type="ECO:0000313" key="1">
    <source>
        <dbReference type="EMBL" id="RYQ99293.1"/>
    </source>
</evidence>
<accession>A0A444YBK9</accession>
<gene>
    <name evidence="1" type="ORF">Ahy_B07g087206</name>
</gene>
<keyword evidence="2" id="KW-1185">Reference proteome</keyword>